<organism evidence="1 2">
    <name type="scientific">Dallia pectoralis</name>
    <name type="common">Alaska blackfish</name>
    <dbReference type="NCBI Taxonomy" id="75939"/>
    <lineage>
        <taxon>Eukaryota</taxon>
        <taxon>Metazoa</taxon>
        <taxon>Chordata</taxon>
        <taxon>Craniata</taxon>
        <taxon>Vertebrata</taxon>
        <taxon>Euteleostomi</taxon>
        <taxon>Actinopterygii</taxon>
        <taxon>Neopterygii</taxon>
        <taxon>Teleostei</taxon>
        <taxon>Protacanthopterygii</taxon>
        <taxon>Esociformes</taxon>
        <taxon>Umbridae</taxon>
        <taxon>Dallia</taxon>
    </lineage>
</organism>
<proteinExistence type="predicted"/>
<name>A0ACC2HA13_DALPE</name>
<evidence type="ECO:0000313" key="1">
    <source>
        <dbReference type="EMBL" id="KAJ8012823.1"/>
    </source>
</evidence>
<evidence type="ECO:0000313" key="2">
    <source>
        <dbReference type="Proteomes" id="UP001157502"/>
    </source>
</evidence>
<dbReference type="EMBL" id="CM055731">
    <property type="protein sequence ID" value="KAJ8012823.1"/>
    <property type="molecule type" value="Genomic_DNA"/>
</dbReference>
<comment type="caution">
    <text evidence="1">The sequence shown here is derived from an EMBL/GenBank/DDBJ whole genome shotgun (WGS) entry which is preliminary data.</text>
</comment>
<gene>
    <name evidence="1" type="ORF">DPEC_G00046880</name>
</gene>
<sequence>MSSDGFCCHGRCNPIHKRNLISPGDVPTRQMIRYGKRDSSPLRVDDSLELDGQGLLNLAWLTPRPLARQLSFLVMGRGSICGSLTRRGPAD</sequence>
<reference evidence="1" key="1">
    <citation type="submission" date="2021-05" db="EMBL/GenBank/DDBJ databases">
        <authorList>
            <person name="Pan Q."/>
            <person name="Jouanno E."/>
            <person name="Zahm M."/>
            <person name="Klopp C."/>
            <person name="Cabau C."/>
            <person name="Louis A."/>
            <person name="Berthelot C."/>
            <person name="Parey E."/>
            <person name="Roest Crollius H."/>
            <person name="Montfort J."/>
            <person name="Robinson-Rechavi M."/>
            <person name="Bouchez O."/>
            <person name="Lampietro C."/>
            <person name="Lopez Roques C."/>
            <person name="Donnadieu C."/>
            <person name="Postlethwait J."/>
            <person name="Bobe J."/>
            <person name="Dillon D."/>
            <person name="Chandos A."/>
            <person name="von Hippel F."/>
            <person name="Guiguen Y."/>
        </authorList>
    </citation>
    <scope>NUCLEOTIDE SEQUENCE</scope>
    <source>
        <strain evidence="1">YG-Jan2019</strain>
    </source>
</reference>
<dbReference type="Proteomes" id="UP001157502">
    <property type="component" value="Chromosome 4"/>
</dbReference>
<keyword evidence="2" id="KW-1185">Reference proteome</keyword>
<protein>
    <submittedName>
        <fullName evidence="1">Uncharacterized protein</fullName>
    </submittedName>
</protein>
<accession>A0ACC2HA13</accession>